<comment type="subcellular location">
    <subcellularLocation>
        <location evidence="1">Membrane</location>
        <topology evidence="1">Multi-pass membrane protein</topology>
    </subcellularLocation>
</comment>
<reference evidence="7 8" key="1">
    <citation type="submission" date="2017-04" db="EMBL/GenBank/DDBJ databases">
        <title>Complete genome sequence of the Campylobacter cuniculorum type strain LMG24588.</title>
        <authorList>
            <person name="Miller W.G."/>
            <person name="Yee E."/>
            <person name="Revez J."/>
            <person name="Bono J.L."/>
            <person name="Rossi M."/>
        </authorList>
    </citation>
    <scope>NUCLEOTIDE SEQUENCE [LARGE SCALE GENOMIC DNA]</scope>
    <source>
        <strain evidence="7 8">LMG 24588</strain>
    </source>
</reference>
<feature type="transmembrane region" description="Helical" evidence="5">
    <location>
        <begin position="76"/>
        <end position="100"/>
    </location>
</feature>
<accession>A0A1W6BYL1</accession>
<evidence type="ECO:0000256" key="5">
    <source>
        <dbReference type="SAM" id="Phobius"/>
    </source>
</evidence>
<keyword evidence="3 5" id="KW-1133">Transmembrane helix</keyword>
<keyword evidence="2 5" id="KW-0812">Transmembrane</keyword>
<dbReference type="RefSeq" id="WP_027305781.1">
    <property type="nucleotide sequence ID" value="NZ_CP020867.1"/>
</dbReference>
<dbReference type="eggNOG" id="ENOG5032BWP">
    <property type="taxonomic scope" value="Bacteria"/>
</dbReference>
<evidence type="ECO:0000313" key="8">
    <source>
        <dbReference type="Proteomes" id="UP000192902"/>
    </source>
</evidence>
<dbReference type="Pfam" id="PF05154">
    <property type="entry name" value="TM2"/>
    <property type="match status" value="1"/>
</dbReference>
<proteinExistence type="predicted"/>
<evidence type="ECO:0000256" key="4">
    <source>
        <dbReference type="ARBA" id="ARBA00023136"/>
    </source>
</evidence>
<evidence type="ECO:0000256" key="3">
    <source>
        <dbReference type="ARBA" id="ARBA00022989"/>
    </source>
</evidence>
<dbReference type="KEGG" id="ccun:CCUN_1597"/>
<dbReference type="OrthoDB" id="5326257at2"/>
<organism evidence="7 8">
    <name type="scientific">Campylobacter cuniculorum DSM 23162 = LMG 24588</name>
    <dbReference type="NCBI Taxonomy" id="1121267"/>
    <lineage>
        <taxon>Bacteria</taxon>
        <taxon>Pseudomonadati</taxon>
        <taxon>Campylobacterota</taxon>
        <taxon>Epsilonproteobacteria</taxon>
        <taxon>Campylobacterales</taxon>
        <taxon>Campylobacteraceae</taxon>
        <taxon>Campylobacter</taxon>
    </lineage>
</organism>
<dbReference type="AlphaFoldDB" id="A0A1W6BYL1"/>
<evidence type="ECO:0000256" key="2">
    <source>
        <dbReference type="ARBA" id="ARBA00022692"/>
    </source>
</evidence>
<gene>
    <name evidence="7" type="ORF">CCUN_1597</name>
</gene>
<evidence type="ECO:0000259" key="6">
    <source>
        <dbReference type="Pfam" id="PF05154"/>
    </source>
</evidence>
<feature type="domain" description="TM2" evidence="6">
    <location>
        <begin position="43"/>
        <end position="92"/>
    </location>
</feature>
<evidence type="ECO:0000313" key="7">
    <source>
        <dbReference type="EMBL" id="ARJ57177.1"/>
    </source>
</evidence>
<dbReference type="InterPro" id="IPR007829">
    <property type="entry name" value="TM2"/>
</dbReference>
<dbReference type="STRING" id="1121267.CCUN_1597"/>
<feature type="transmembrane region" description="Helical" evidence="5">
    <location>
        <begin position="46"/>
        <end position="64"/>
    </location>
</feature>
<dbReference type="EMBL" id="CP020867">
    <property type="protein sequence ID" value="ARJ57177.1"/>
    <property type="molecule type" value="Genomic_DNA"/>
</dbReference>
<name>A0A1W6BYL1_9BACT</name>
<sequence length="125" mass="13810">MDSNVILMMLKDKIPSQALIIVQEKLQNADEEKVNNLSLVPLKNPIIGLILGLFLGSFGADRFYKGDMGLGIAKIALLFVGGATTFLVIGGFLLLILVIWCVADYFFVWKGIQQDNLNRVLQVLN</sequence>
<keyword evidence="4 5" id="KW-0472">Membrane</keyword>
<dbReference type="Proteomes" id="UP000192902">
    <property type="component" value="Chromosome"/>
</dbReference>
<evidence type="ECO:0000256" key="1">
    <source>
        <dbReference type="ARBA" id="ARBA00004141"/>
    </source>
</evidence>
<protein>
    <submittedName>
        <fullName evidence="7">TM2 domain-containing protein</fullName>
    </submittedName>
</protein>
<dbReference type="GO" id="GO:0016020">
    <property type="term" value="C:membrane"/>
    <property type="evidence" value="ECO:0007669"/>
    <property type="project" value="UniProtKB-SubCell"/>
</dbReference>